<evidence type="ECO:0000313" key="1">
    <source>
        <dbReference type="EMBL" id="MBK3459241.1"/>
    </source>
</evidence>
<gene>
    <name evidence="1" type="ORF">JJD71_09205</name>
</gene>
<evidence type="ECO:0000313" key="2">
    <source>
        <dbReference type="Proteomes" id="UP000620382"/>
    </source>
</evidence>
<sequence length="427" mass="48390">MDNNNQEFEMQAKWSDKSTKFKPLFFINLILECSSINANGKVQYEGFQYLENRGLLRSMILFDGKEYLSPKTEDDIFNAGLDSFVLTSKLNDLNLPTALLASINIKLKAYLSKNKTTFLIASSISTNGKLPLSKFTNNGIEIKFHQSGIPKKFSSRKQYEKLWKNSVPHTPPEFAGVVVKIEARTPDDAMHAAIEEVDFLRGILSFFANPTMSMSLGGVQHKGINRIRLGGLHSVHSEDGAVVTEQFWYEPDYASRAPYTFKQNDLKHIALNIRKIIRRIDKIKGGAKIRDGIIRYVRALDETDNDHLIIKLWGALEATVGESDKGDVIIKRCSYLYKQHEFVRQILEISKVYRNRNVHGSHSSNLANQIGHHLHSIFTHLIFFYVGSKDLVSVSEANSFLDSPLSSGDLERKIFLLKKASRFRSGT</sequence>
<comment type="caution">
    <text evidence="1">The sequence shown here is derived from an EMBL/GenBank/DDBJ whole genome shotgun (WGS) entry which is preliminary data.</text>
</comment>
<accession>A0ABS1GQJ2</accession>
<dbReference type="Proteomes" id="UP000620382">
    <property type="component" value="Unassembled WGS sequence"/>
</dbReference>
<evidence type="ECO:0008006" key="3">
    <source>
        <dbReference type="Google" id="ProtNLM"/>
    </source>
</evidence>
<name>A0ABS1GQJ2_9PSED</name>
<protein>
    <recommendedName>
        <fullName evidence="3">Apea-like HEPN domain-containing protein</fullName>
    </recommendedName>
</protein>
<dbReference type="EMBL" id="JAENSR010000002">
    <property type="protein sequence ID" value="MBK3459241.1"/>
    <property type="molecule type" value="Genomic_DNA"/>
</dbReference>
<organism evidence="1 2">
    <name type="scientific">Pseudomonas haemolytica</name>
    <dbReference type="NCBI Taxonomy" id="2600065"/>
    <lineage>
        <taxon>Bacteria</taxon>
        <taxon>Pseudomonadati</taxon>
        <taxon>Pseudomonadota</taxon>
        <taxon>Gammaproteobacteria</taxon>
        <taxon>Pseudomonadales</taxon>
        <taxon>Pseudomonadaceae</taxon>
        <taxon>Pseudomonas</taxon>
    </lineage>
</organism>
<reference evidence="1 2" key="1">
    <citation type="submission" date="2021-01" db="EMBL/GenBank/DDBJ databases">
        <title>Antibiotic resistance and phylogeny of Pseudomonas spp. isolated over three decades from chicken meat in the Norwegian food chain.</title>
        <authorList>
            <person name="Moen B."/>
        </authorList>
    </citation>
    <scope>NUCLEOTIDE SEQUENCE [LARGE SCALE GENOMIC DNA]</scope>
    <source>
        <strain evidence="1 2">MF6766</strain>
    </source>
</reference>
<keyword evidence="2" id="KW-1185">Reference proteome</keyword>
<dbReference type="RefSeq" id="WP_200657535.1">
    <property type="nucleotide sequence ID" value="NZ_JAENSR010000002.1"/>
</dbReference>
<proteinExistence type="predicted"/>